<organism evidence="2 3">
    <name type="scientific">Novosphingobium pentaromativorans US6-1</name>
    <dbReference type="NCBI Taxonomy" id="1088721"/>
    <lineage>
        <taxon>Bacteria</taxon>
        <taxon>Pseudomonadati</taxon>
        <taxon>Pseudomonadota</taxon>
        <taxon>Alphaproteobacteria</taxon>
        <taxon>Sphingomonadales</taxon>
        <taxon>Sphingomonadaceae</taxon>
        <taxon>Novosphingobium</taxon>
    </lineage>
</organism>
<protein>
    <submittedName>
        <fullName evidence="2">Uncharacterized protein</fullName>
    </submittedName>
</protein>
<sequence>MLIPGVSIETVESINVEYRGERDPPTPPEPSDGAATISMHDGKRERM</sequence>
<feature type="region of interest" description="Disordered" evidence="1">
    <location>
        <begin position="17"/>
        <end position="47"/>
    </location>
</feature>
<reference evidence="2 3" key="1">
    <citation type="journal article" date="2012" name="J. Bacteriol.">
        <title>Genome sequence of benzo(a)pyrene-degrading bacterium Novosphingobium pentaromativorans US6-1.</title>
        <authorList>
            <person name="Luo Y.R."/>
            <person name="Kang S.G."/>
            <person name="Kim S.J."/>
            <person name="Kim M.R."/>
            <person name="Li N."/>
            <person name="Lee J.H."/>
            <person name="Kwon K.K."/>
        </authorList>
    </citation>
    <scope>NUCLEOTIDE SEQUENCE [LARGE SCALE GENOMIC DNA]</scope>
    <source>
        <strain evidence="2 3">US6-1</strain>
    </source>
</reference>
<keyword evidence="3" id="KW-1185">Reference proteome</keyword>
<dbReference type="AlphaFoldDB" id="G6EJK2"/>
<dbReference type="RefSeq" id="WP_007015431.1">
    <property type="nucleotide sequence ID" value="NZ_CP009293.1"/>
</dbReference>
<dbReference type="PATRIC" id="fig|1088721.3.peg.4448"/>
<comment type="caution">
    <text evidence="2">The sequence shown here is derived from an EMBL/GenBank/DDBJ whole genome shotgun (WGS) entry which is preliminary data.</text>
</comment>
<evidence type="ECO:0000313" key="2">
    <source>
        <dbReference type="EMBL" id="EHJ58529.1"/>
    </source>
</evidence>
<evidence type="ECO:0000313" key="3">
    <source>
        <dbReference type="Proteomes" id="UP000004030"/>
    </source>
</evidence>
<proteinExistence type="predicted"/>
<evidence type="ECO:0000256" key="1">
    <source>
        <dbReference type="SAM" id="MobiDB-lite"/>
    </source>
</evidence>
<accession>G6EJK2</accession>
<dbReference type="Proteomes" id="UP000004030">
    <property type="component" value="Unassembled WGS sequence"/>
</dbReference>
<gene>
    <name evidence="2" type="ORF">NSU_4523</name>
</gene>
<dbReference type="EMBL" id="AGFM01000076">
    <property type="protein sequence ID" value="EHJ58529.1"/>
    <property type="molecule type" value="Genomic_DNA"/>
</dbReference>
<name>G6EJK2_9SPHN</name>